<protein>
    <submittedName>
        <fullName evidence="1">Uncharacterized protein</fullName>
    </submittedName>
</protein>
<dbReference type="Proteomes" id="UP001066276">
    <property type="component" value="Chromosome 9"/>
</dbReference>
<dbReference type="EMBL" id="JANPWB010000013">
    <property type="protein sequence ID" value="KAJ1103214.1"/>
    <property type="molecule type" value="Genomic_DNA"/>
</dbReference>
<comment type="caution">
    <text evidence="1">The sequence shown here is derived from an EMBL/GenBank/DDBJ whole genome shotgun (WGS) entry which is preliminary data.</text>
</comment>
<keyword evidence="2" id="KW-1185">Reference proteome</keyword>
<evidence type="ECO:0000313" key="1">
    <source>
        <dbReference type="EMBL" id="KAJ1103214.1"/>
    </source>
</evidence>
<sequence>MRLDNGTLSKLRRSCWRFQGDGDANSVCLAAGVSLNTRRPFQTASSSVLVSVVTAVGEGDGIENEYEAAIKSLDTRFKRCRNVTLERHQFYKRVQADGKSASIYVGALRRLAVSCDYKDFEEEMIKDQLVEKTNNKKEAPRCYSDDVVLLGGSEADALFSSRSHLIMLECPALVVRLYSGMAAVLVF</sequence>
<dbReference type="AlphaFoldDB" id="A0AAV7MJ65"/>
<name>A0AAV7MJ65_PLEWA</name>
<organism evidence="1 2">
    <name type="scientific">Pleurodeles waltl</name>
    <name type="common">Iberian ribbed newt</name>
    <dbReference type="NCBI Taxonomy" id="8319"/>
    <lineage>
        <taxon>Eukaryota</taxon>
        <taxon>Metazoa</taxon>
        <taxon>Chordata</taxon>
        <taxon>Craniata</taxon>
        <taxon>Vertebrata</taxon>
        <taxon>Euteleostomi</taxon>
        <taxon>Amphibia</taxon>
        <taxon>Batrachia</taxon>
        <taxon>Caudata</taxon>
        <taxon>Salamandroidea</taxon>
        <taxon>Salamandridae</taxon>
        <taxon>Pleurodelinae</taxon>
        <taxon>Pleurodeles</taxon>
    </lineage>
</organism>
<evidence type="ECO:0000313" key="2">
    <source>
        <dbReference type="Proteomes" id="UP001066276"/>
    </source>
</evidence>
<reference evidence="1" key="1">
    <citation type="journal article" date="2022" name="bioRxiv">
        <title>Sequencing and chromosome-scale assembly of the giantPleurodeles waltlgenome.</title>
        <authorList>
            <person name="Brown T."/>
            <person name="Elewa A."/>
            <person name="Iarovenko S."/>
            <person name="Subramanian E."/>
            <person name="Araus A.J."/>
            <person name="Petzold A."/>
            <person name="Susuki M."/>
            <person name="Suzuki K.-i.T."/>
            <person name="Hayashi T."/>
            <person name="Toyoda A."/>
            <person name="Oliveira C."/>
            <person name="Osipova E."/>
            <person name="Leigh N.D."/>
            <person name="Simon A."/>
            <person name="Yun M.H."/>
        </authorList>
    </citation>
    <scope>NUCLEOTIDE SEQUENCE</scope>
    <source>
        <strain evidence="1">20211129_DDA</strain>
        <tissue evidence="1">Liver</tissue>
    </source>
</reference>
<proteinExistence type="predicted"/>
<dbReference type="PANTHER" id="PTHR33198">
    <property type="entry name" value="ANK_REP_REGION DOMAIN-CONTAINING PROTEIN-RELATED"/>
    <property type="match status" value="1"/>
</dbReference>
<gene>
    <name evidence="1" type="ORF">NDU88_000641</name>
</gene>
<accession>A0AAV7MJ65</accession>